<keyword evidence="1" id="KW-0472">Membrane</keyword>
<evidence type="ECO:0000313" key="3">
    <source>
        <dbReference type="EMBL" id="KAJ8904042.1"/>
    </source>
</evidence>
<sequence>MAFVYSGYARKMVRREVQMRGRRSSRWVPREVGKYSDRNQQEVMNEVRVELEKLQTVLERENDKGRAFATFLDSTTFATKIGLGMLATGLGLTVASVLAVFAASMVPVILIPMIGATAIFMFGVTALAGASVLFFALPILALASTVKALVGTLAFGGMAFYGVRYYKRVISESKDSEPVITVEAEPRVDTFKSQFSDLKNFDDRLRSEFRSQDPRDWSATDVAHEMRMRGITFYAEVFKSEGIDGSVLVDLHERDLREEFPSMQLSDRKRILKLISDLREL</sequence>
<dbReference type="Gene3D" id="1.10.150.50">
    <property type="entry name" value="Transcription Factor, Ets-1"/>
    <property type="match status" value="1"/>
</dbReference>
<protein>
    <recommendedName>
        <fullName evidence="2">SAM domain-containing protein</fullName>
    </recommendedName>
</protein>
<evidence type="ECO:0000256" key="1">
    <source>
        <dbReference type="SAM" id="Phobius"/>
    </source>
</evidence>
<dbReference type="Proteomes" id="UP001157974">
    <property type="component" value="Unassembled WGS sequence"/>
</dbReference>
<keyword evidence="4" id="KW-1185">Reference proteome</keyword>
<dbReference type="InterPro" id="IPR013761">
    <property type="entry name" value="SAM/pointed_sf"/>
</dbReference>
<proteinExistence type="predicted"/>
<evidence type="ECO:0000259" key="2">
    <source>
        <dbReference type="PROSITE" id="PS50105"/>
    </source>
</evidence>
<name>A0AAV8USJ0_9RHOD</name>
<feature type="transmembrane region" description="Helical" evidence="1">
    <location>
        <begin position="118"/>
        <end position="142"/>
    </location>
</feature>
<dbReference type="PROSITE" id="PS50105">
    <property type="entry name" value="SAM_DOMAIN"/>
    <property type="match status" value="1"/>
</dbReference>
<dbReference type="EMBL" id="JAMWBK010000006">
    <property type="protein sequence ID" value="KAJ8904042.1"/>
    <property type="molecule type" value="Genomic_DNA"/>
</dbReference>
<comment type="caution">
    <text evidence="3">The sequence shown here is derived from an EMBL/GenBank/DDBJ whole genome shotgun (WGS) entry which is preliminary data.</text>
</comment>
<reference evidence="3 4" key="1">
    <citation type="journal article" date="2023" name="Nat. Commun.">
        <title>Origin of minicircular mitochondrial genomes in red algae.</title>
        <authorList>
            <person name="Lee Y."/>
            <person name="Cho C.H."/>
            <person name="Lee Y.M."/>
            <person name="Park S.I."/>
            <person name="Yang J.H."/>
            <person name="West J.A."/>
            <person name="Bhattacharya D."/>
            <person name="Yoon H.S."/>
        </authorList>
    </citation>
    <scope>NUCLEOTIDE SEQUENCE [LARGE SCALE GENOMIC DNA]</scope>
    <source>
        <strain evidence="3 4">CCMP1338</strain>
        <tissue evidence="3">Whole cell</tissue>
    </source>
</reference>
<dbReference type="InterPro" id="IPR001660">
    <property type="entry name" value="SAM"/>
</dbReference>
<dbReference type="SMART" id="SM00454">
    <property type="entry name" value="SAM"/>
    <property type="match status" value="1"/>
</dbReference>
<feature type="transmembrane region" description="Helical" evidence="1">
    <location>
        <begin position="81"/>
        <end position="111"/>
    </location>
</feature>
<feature type="transmembrane region" description="Helical" evidence="1">
    <location>
        <begin position="148"/>
        <end position="166"/>
    </location>
</feature>
<organism evidence="3 4">
    <name type="scientific">Rhodosorus marinus</name>
    <dbReference type="NCBI Taxonomy" id="101924"/>
    <lineage>
        <taxon>Eukaryota</taxon>
        <taxon>Rhodophyta</taxon>
        <taxon>Stylonematophyceae</taxon>
        <taxon>Stylonematales</taxon>
        <taxon>Stylonemataceae</taxon>
        <taxon>Rhodosorus</taxon>
    </lineage>
</organism>
<keyword evidence="1" id="KW-0812">Transmembrane</keyword>
<feature type="domain" description="SAM" evidence="2">
    <location>
        <begin position="217"/>
        <end position="281"/>
    </location>
</feature>
<dbReference type="SUPFAM" id="SSF47769">
    <property type="entry name" value="SAM/Pointed domain"/>
    <property type="match status" value="1"/>
</dbReference>
<evidence type="ECO:0000313" key="4">
    <source>
        <dbReference type="Proteomes" id="UP001157974"/>
    </source>
</evidence>
<keyword evidence="1" id="KW-1133">Transmembrane helix</keyword>
<gene>
    <name evidence="3" type="ORF">NDN08_000572</name>
</gene>
<dbReference type="AlphaFoldDB" id="A0AAV8USJ0"/>
<accession>A0AAV8USJ0</accession>